<reference evidence="2 3" key="1">
    <citation type="submission" date="2020-08" db="EMBL/GenBank/DDBJ databases">
        <title>Draft genome sequencing of an Anaerocolumna strain isolated from anoxic soil subjected to BSD treatment.</title>
        <authorList>
            <person name="Uek A."/>
            <person name="Tonouchi A."/>
        </authorList>
    </citation>
    <scope>NUCLEOTIDE SEQUENCE [LARGE SCALE GENOMIC DNA]</scope>
    <source>
        <strain evidence="2 3">CTTW</strain>
    </source>
</reference>
<feature type="domain" description="Aminoglycoside phosphotransferase" evidence="1">
    <location>
        <begin position="121"/>
        <end position="184"/>
    </location>
</feature>
<proteinExistence type="predicted"/>
<evidence type="ECO:0000259" key="1">
    <source>
        <dbReference type="Pfam" id="PF01636"/>
    </source>
</evidence>
<dbReference type="AlphaFoldDB" id="A0A7I8DJG6"/>
<protein>
    <submittedName>
        <fullName evidence="2">Trifolitoxin immunity domain-containing protein</fullName>
    </submittedName>
</protein>
<organism evidence="2 3">
    <name type="scientific">Anaerocolumna chitinilytica</name>
    <dbReference type="NCBI Taxonomy" id="1727145"/>
    <lineage>
        <taxon>Bacteria</taxon>
        <taxon>Bacillati</taxon>
        <taxon>Bacillota</taxon>
        <taxon>Clostridia</taxon>
        <taxon>Lachnospirales</taxon>
        <taxon>Lachnospiraceae</taxon>
        <taxon>Anaerocolumna</taxon>
    </lineage>
</organism>
<evidence type="ECO:0000313" key="3">
    <source>
        <dbReference type="Proteomes" id="UP000515703"/>
    </source>
</evidence>
<dbReference type="RefSeq" id="WP_185258968.1">
    <property type="nucleotide sequence ID" value="NZ_AP023368.1"/>
</dbReference>
<gene>
    <name evidence="2" type="ORF">bsdcttw_16890</name>
</gene>
<name>A0A7I8DJG6_9FIRM</name>
<dbReference type="InterPro" id="IPR002575">
    <property type="entry name" value="Aminoglycoside_PTrfase"/>
</dbReference>
<dbReference type="InterPro" id="IPR011009">
    <property type="entry name" value="Kinase-like_dom_sf"/>
</dbReference>
<dbReference type="EMBL" id="AP023368">
    <property type="protein sequence ID" value="BCJ98648.1"/>
    <property type="molecule type" value="Genomic_DNA"/>
</dbReference>
<dbReference type="Gene3D" id="3.90.1200.10">
    <property type="match status" value="1"/>
</dbReference>
<keyword evidence="3" id="KW-1185">Reference proteome</keyword>
<sequence>MEKDTEELRQGNISKVTRNGNIVYRDLKPQSSTVHRLLLHLENKGVTFTPRFLGVDENNQEMLSFMEGDTIENYPCQKELQSKSVTVQMAAKMLRVYHDATLDFERCPEDIWFLNYEGGLQKEVICHNDFAPYNITFKDNKPVGMIDFDTVCPAPRIWDIAYAVYRFVPLSMEVYDPIRKKYRLYDKTLDCLERKSFINLFINTYGIGNSHEVLQNVIMRLQALVQLFDTECGKGNSAFIKMKEEGHQQFYVNEIAFIQENMSDWI</sequence>
<accession>A0A7I8DJG6</accession>
<evidence type="ECO:0000313" key="2">
    <source>
        <dbReference type="EMBL" id="BCJ98648.1"/>
    </source>
</evidence>
<reference evidence="2 3" key="2">
    <citation type="submission" date="2020-08" db="EMBL/GenBank/DDBJ databases">
        <authorList>
            <person name="Ueki A."/>
            <person name="Tonouchi A."/>
        </authorList>
    </citation>
    <scope>NUCLEOTIDE SEQUENCE [LARGE SCALE GENOMIC DNA]</scope>
    <source>
        <strain evidence="2 3">CTTW</strain>
    </source>
</reference>
<dbReference type="Proteomes" id="UP000515703">
    <property type="component" value="Chromosome"/>
</dbReference>
<dbReference type="Pfam" id="PF01636">
    <property type="entry name" value="APH"/>
    <property type="match status" value="1"/>
</dbReference>
<dbReference type="KEGG" id="acht:bsdcttw_16890"/>
<dbReference type="SUPFAM" id="SSF56112">
    <property type="entry name" value="Protein kinase-like (PK-like)"/>
    <property type="match status" value="1"/>
</dbReference>